<dbReference type="STRING" id="1073996.SAMN05444271_11910"/>
<dbReference type="GeneID" id="35002306"/>
<dbReference type="EMBL" id="FNYR01000019">
    <property type="protein sequence ID" value="SEJ06746.1"/>
    <property type="molecule type" value="Genomic_DNA"/>
</dbReference>
<accession>A0A1H6VSQ0</accession>
<dbReference type="SUPFAM" id="SSF56349">
    <property type="entry name" value="DNA breaking-rejoining enzymes"/>
    <property type="match status" value="1"/>
</dbReference>
<evidence type="ECO:0000313" key="4">
    <source>
        <dbReference type="Proteomes" id="UP000198888"/>
    </source>
</evidence>
<dbReference type="InterPro" id="IPR011010">
    <property type="entry name" value="DNA_brk_join_enz"/>
</dbReference>
<dbReference type="Proteomes" id="UP000198888">
    <property type="component" value="Unassembled WGS sequence"/>
</dbReference>
<evidence type="ECO:0000259" key="2">
    <source>
        <dbReference type="PROSITE" id="PS51898"/>
    </source>
</evidence>
<keyword evidence="1" id="KW-0233">DNA recombination</keyword>
<dbReference type="KEGG" id="hae:halTADL_1503"/>
<feature type="domain" description="Tyr recombinase" evidence="2">
    <location>
        <begin position="150"/>
        <end position="377"/>
    </location>
</feature>
<gene>
    <name evidence="3" type="ORF">SAMN05444271_11910</name>
</gene>
<dbReference type="GO" id="GO:0006310">
    <property type="term" value="P:DNA recombination"/>
    <property type="evidence" value="ECO:0007669"/>
    <property type="project" value="UniProtKB-KW"/>
</dbReference>
<accession>A0A2H4Q1N2</accession>
<dbReference type="GO" id="GO:0003677">
    <property type="term" value="F:DNA binding"/>
    <property type="evidence" value="ECO:0007669"/>
    <property type="project" value="InterPro"/>
</dbReference>
<dbReference type="PROSITE" id="PS51898">
    <property type="entry name" value="TYR_RECOMBINASE"/>
    <property type="match status" value="1"/>
</dbReference>
<dbReference type="GO" id="GO:0015074">
    <property type="term" value="P:DNA integration"/>
    <property type="evidence" value="ECO:0007669"/>
    <property type="project" value="InterPro"/>
</dbReference>
<keyword evidence="4" id="KW-1185">Reference proteome</keyword>
<proteinExistence type="predicted"/>
<evidence type="ECO:0000313" key="3">
    <source>
        <dbReference type="EMBL" id="SEJ06746.1"/>
    </source>
</evidence>
<dbReference type="InterPro" id="IPR002104">
    <property type="entry name" value="Integrase_catalytic"/>
</dbReference>
<dbReference type="Gene3D" id="1.10.443.10">
    <property type="entry name" value="Intergrase catalytic core"/>
    <property type="match status" value="1"/>
</dbReference>
<name>A0A1H6VSQ0_9EURY</name>
<sequence length="387" mass="45094">MSKYGNLNFEEEWYSEPLKKYLEHKQNVDDVTDTRFGDIARILVGNPERYDWECLKELGEPSVKWEAWDEFVREEDDEGNVVRIWRDEMTIADARAFKQQLEDAGLGSRTVEGNLRIVQSFLMELLERDVIESNPVAYVLDETEFDHDDPNKSDLTVDEIGKYLRAIPNLQQRAMGVMFAKTGMRLGENYNIDLPFLHLDHKIYDTILDQHDVTLVDEVADHPDTLYIPSEPTGYETFQGEKRKLGNKRKRGTKIPIDEELKKALLDWLAVRPETSYPHPLWVKPAGKPTRIGKMNPNDKLTNYWAEETGLLDDGDTGEFTPHWFRHFFTTNMKPGRGHHDDSIAPSLVKYIRGDVEDDIMEVYTHDWGDQVREQYLDAIYKFGIYD</sequence>
<dbReference type="RefSeq" id="WP_089673055.1">
    <property type="nucleotide sequence ID" value="NZ_CP024845.1"/>
</dbReference>
<protein>
    <submittedName>
        <fullName evidence="3">Phage integrase family protein</fullName>
    </submittedName>
</protein>
<dbReference type="CDD" id="cd00397">
    <property type="entry name" value="DNA_BRE_C"/>
    <property type="match status" value="1"/>
</dbReference>
<dbReference type="AlphaFoldDB" id="A0A1H6VSQ0"/>
<organism evidence="3 4">
    <name type="scientific">Halohasta litchfieldiae</name>
    <dbReference type="NCBI Taxonomy" id="1073996"/>
    <lineage>
        <taxon>Archaea</taxon>
        <taxon>Methanobacteriati</taxon>
        <taxon>Methanobacteriota</taxon>
        <taxon>Stenosarchaea group</taxon>
        <taxon>Halobacteria</taxon>
        <taxon>Halobacteriales</taxon>
        <taxon>Haloferacaceae</taxon>
        <taxon>Halohasta</taxon>
    </lineage>
</organism>
<evidence type="ECO:0000256" key="1">
    <source>
        <dbReference type="ARBA" id="ARBA00023172"/>
    </source>
</evidence>
<reference evidence="3 4" key="1">
    <citation type="submission" date="2016-10" db="EMBL/GenBank/DDBJ databases">
        <authorList>
            <person name="de Groot N.N."/>
        </authorList>
    </citation>
    <scope>NUCLEOTIDE SEQUENCE [LARGE SCALE GENOMIC DNA]</scope>
    <source>
        <strain evidence="3 4">DSM 22187</strain>
    </source>
</reference>
<dbReference type="InterPro" id="IPR013762">
    <property type="entry name" value="Integrase-like_cat_sf"/>
</dbReference>